<evidence type="ECO:0000313" key="12">
    <source>
        <dbReference type="Proteomes" id="UP000279259"/>
    </source>
</evidence>
<keyword evidence="5 9" id="KW-1133">Transmembrane helix</keyword>
<keyword evidence="6 9" id="KW-0472">Membrane</keyword>
<feature type="transmembrane region" description="Helical" evidence="9">
    <location>
        <begin position="369"/>
        <end position="391"/>
    </location>
</feature>
<feature type="transmembrane region" description="Helical" evidence="9">
    <location>
        <begin position="397"/>
        <end position="424"/>
    </location>
</feature>
<reference evidence="11 12" key="1">
    <citation type="submission" date="2018-11" db="EMBL/GenBank/DDBJ databases">
        <title>Genome sequence of Saitozyma podzolica DSM 27192.</title>
        <authorList>
            <person name="Aliyu H."/>
            <person name="Gorte O."/>
            <person name="Ochsenreither K."/>
        </authorList>
    </citation>
    <scope>NUCLEOTIDE SEQUENCE [LARGE SCALE GENOMIC DNA]</scope>
    <source>
        <strain evidence="11 12">DSM 27192</strain>
    </source>
</reference>
<comment type="subcellular location">
    <subcellularLocation>
        <location evidence="1">Membrane</location>
        <topology evidence="1">Multi-pass membrane protein</topology>
    </subcellularLocation>
</comment>
<keyword evidence="3 8" id="KW-0813">Transport</keyword>
<evidence type="ECO:0000256" key="7">
    <source>
        <dbReference type="ARBA" id="ARBA00049119"/>
    </source>
</evidence>
<dbReference type="OrthoDB" id="6612291at2759"/>
<feature type="domain" description="Major facilitator superfamily (MFS) profile" evidence="10">
    <location>
        <begin position="58"/>
        <end position="493"/>
    </location>
</feature>
<dbReference type="InterPro" id="IPR005829">
    <property type="entry name" value="Sugar_transporter_CS"/>
</dbReference>
<evidence type="ECO:0000256" key="2">
    <source>
        <dbReference type="ARBA" id="ARBA00010992"/>
    </source>
</evidence>
<feature type="transmembrane region" description="Helical" evidence="9">
    <location>
        <begin position="436"/>
        <end position="454"/>
    </location>
</feature>
<feature type="transmembrane region" description="Helical" evidence="9">
    <location>
        <begin position="159"/>
        <end position="181"/>
    </location>
</feature>
<dbReference type="InterPro" id="IPR020846">
    <property type="entry name" value="MFS_dom"/>
</dbReference>
<sequence length="544" mass="60301">MPPPAGTSVVHEAVDKVEVADNTHMDMSQVIQAQQAAEAEKAMTLGQAMKHFHKGILWSMLLSFALVMDGYDIVIINSFWGLPAFLNRFGQIDASGERYISADWQAGLNNANNVGNVIGLAINGFCQYRYGSRKTYIGGMLFMIGAIFIVVFAKDMPMLFGGELVCGIAWGIFQTLTTAYAAEICPLAVRAHLTSFVNICWAMGLFIGAGVVRGTINITGDWGWRMPYVVQWVWPVPLIFVALFAPESPWWLVRKGRNEDAKRSIARCATAGYYSDEELNARVALIEHTHALEHAETKEQSILNCFKGSNLRRTEIVCVVWAIQYWCGQPMTGYAAEFASFGLNLGNYAMLLAGTILVWFFMGKLGRRTIYLAGQALMAVELGTMGILGFFATNSNVSYGIGALMLIFNFTFACTVGPTCYTIVGELPASEVRVQTVVLARMTYIVSGIINSQLTPRMISNTEWGWGARCGLFFLGTNLISFIYCYFRLPETKGRTFGELDILFRNRVAARKFAETKVVEFETDIETPKSKVEEKSAELQVESV</sequence>
<comment type="similarity">
    <text evidence="2 8">Belongs to the major facilitator superfamily. Sugar transporter (TC 2.A.1.1) family.</text>
</comment>
<evidence type="ECO:0000256" key="4">
    <source>
        <dbReference type="ARBA" id="ARBA00022692"/>
    </source>
</evidence>
<feature type="transmembrane region" description="Helical" evidence="9">
    <location>
        <begin position="316"/>
        <end position="335"/>
    </location>
</feature>
<dbReference type="Proteomes" id="UP000279259">
    <property type="component" value="Unassembled WGS sequence"/>
</dbReference>
<protein>
    <recommendedName>
        <fullName evidence="10">Major facilitator superfamily (MFS) profile domain-containing protein</fullName>
    </recommendedName>
</protein>
<evidence type="ECO:0000256" key="6">
    <source>
        <dbReference type="ARBA" id="ARBA00023136"/>
    </source>
</evidence>
<gene>
    <name evidence="11" type="ORF">EHS25_006237</name>
</gene>
<feature type="transmembrane region" description="Helical" evidence="9">
    <location>
        <begin position="232"/>
        <end position="253"/>
    </location>
</feature>
<dbReference type="AlphaFoldDB" id="A0A427YR88"/>
<feature type="transmembrane region" description="Helical" evidence="9">
    <location>
        <begin position="341"/>
        <end position="362"/>
    </location>
</feature>
<evidence type="ECO:0000256" key="1">
    <source>
        <dbReference type="ARBA" id="ARBA00004141"/>
    </source>
</evidence>
<dbReference type="InterPro" id="IPR003663">
    <property type="entry name" value="Sugar/inositol_transpt"/>
</dbReference>
<evidence type="ECO:0000256" key="3">
    <source>
        <dbReference type="ARBA" id="ARBA00022448"/>
    </source>
</evidence>
<dbReference type="GO" id="GO:0005351">
    <property type="term" value="F:carbohydrate:proton symporter activity"/>
    <property type="evidence" value="ECO:0007669"/>
    <property type="project" value="TreeGrafter"/>
</dbReference>
<evidence type="ECO:0000256" key="5">
    <source>
        <dbReference type="ARBA" id="ARBA00022989"/>
    </source>
</evidence>
<dbReference type="Gene3D" id="1.20.1250.20">
    <property type="entry name" value="MFS general substrate transporter like domains"/>
    <property type="match status" value="1"/>
</dbReference>
<dbReference type="NCBIfam" id="TIGR00879">
    <property type="entry name" value="SP"/>
    <property type="match status" value="1"/>
</dbReference>
<feature type="transmembrane region" description="Helical" evidence="9">
    <location>
        <begin position="135"/>
        <end position="153"/>
    </location>
</feature>
<dbReference type="InterPro" id="IPR050360">
    <property type="entry name" value="MFS_Sugar_Transporters"/>
</dbReference>
<dbReference type="InterPro" id="IPR005828">
    <property type="entry name" value="MFS_sugar_transport-like"/>
</dbReference>
<keyword evidence="4 9" id="KW-0812">Transmembrane</keyword>
<dbReference type="PANTHER" id="PTHR48022">
    <property type="entry name" value="PLASTIDIC GLUCOSE TRANSPORTER 4"/>
    <property type="match status" value="1"/>
</dbReference>
<dbReference type="InterPro" id="IPR036259">
    <property type="entry name" value="MFS_trans_sf"/>
</dbReference>
<feature type="transmembrane region" description="Helical" evidence="9">
    <location>
        <begin position="193"/>
        <end position="212"/>
    </location>
</feature>
<dbReference type="FunFam" id="1.20.1250.20:FF:000078">
    <property type="entry name" value="MFS maltose transporter, putative"/>
    <property type="match status" value="1"/>
</dbReference>
<proteinExistence type="inferred from homology"/>
<dbReference type="EMBL" id="RSCD01000003">
    <property type="protein sequence ID" value="RSH93592.1"/>
    <property type="molecule type" value="Genomic_DNA"/>
</dbReference>
<dbReference type="PROSITE" id="PS50850">
    <property type="entry name" value="MFS"/>
    <property type="match status" value="1"/>
</dbReference>
<dbReference type="Pfam" id="PF00083">
    <property type="entry name" value="Sugar_tr"/>
    <property type="match status" value="1"/>
</dbReference>
<evidence type="ECO:0000259" key="10">
    <source>
        <dbReference type="PROSITE" id="PS50850"/>
    </source>
</evidence>
<name>A0A427YR88_9TREE</name>
<feature type="transmembrane region" description="Helical" evidence="9">
    <location>
        <begin position="56"/>
        <end position="80"/>
    </location>
</feature>
<feature type="transmembrane region" description="Helical" evidence="9">
    <location>
        <begin position="466"/>
        <end position="487"/>
    </location>
</feature>
<evidence type="ECO:0000313" key="11">
    <source>
        <dbReference type="EMBL" id="RSH93592.1"/>
    </source>
</evidence>
<evidence type="ECO:0000256" key="8">
    <source>
        <dbReference type="RuleBase" id="RU003346"/>
    </source>
</evidence>
<organism evidence="11 12">
    <name type="scientific">Saitozyma podzolica</name>
    <dbReference type="NCBI Taxonomy" id="1890683"/>
    <lineage>
        <taxon>Eukaryota</taxon>
        <taxon>Fungi</taxon>
        <taxon>Dikarya</taxon>
        <taxon>Basidiomycota</taxon>
        <taxon>Agaricomycotina</taxon>
        <taxon>Tremellomycetes</taxon>
        <taxon>Tremellales</taxon>
        <taxon>Trimorphomycetaceae</taxon>
        <taxon>Saitozyma</taxon>
    </lineage>
</organism>
<dbReference type="PANTHER" id="PTHR48022:SF53">
    <property type="entry name" value="ALPHA-GLUCOSIDE TRANSPORTER, PUTATIVE (AFU_ORTHOLOGUE AFUA_3G01700)-RELATED"/>
    <property type="match status" value="1"/>
</dbReference>
<comment type="caution">
    <text evidence="11">The sequence shown here is derived from an EMBL/GenBank/DDBJ whole genome shotgun (WGS) entry which is preliminary data.</text>
</comment>
<evidence type="ECO:0000256" key="9">
    <source>
        <dbReference type="SAM" id="Phobius"/>
    </source>
</evidence>
<accession>A0A427YR88</accession>
<comment type="catalytic activity">
    <reaction evidence="7">
        <text>myo-inositol(out) + H(+)(out) = myo-inositol(in) + H(+)(in)</text>
        <dbReference type="Rhea" id="RHEA:60364"/>
        <dbReference type="ChEBI" id="CHEBI:15378"/>
        <dbReference type="ChEBI" id="CHEBI:17268"/>
    </reaction>
</comment>
<dbReference type="GO" id="GO:0016020">
    <property type="term" value="C:membrane"/>
    <property type="evidence" value="ECO:0007669"/>
    <property type="project" value="UniProtKB-SubCell"/>
</dbReference>
<keyword evidence="12" id="KW-1185">Reference proteome</keyword>
<dbReference type="PROSITE" id="PS00217">
    <property type="entry name" value="SUGAR_TRANSPORT_2"/>
    <property type="match status" value="1"/>
</dbReference>
<dbReference type="SUPFAM" id="SSF103473">
    <property type="entry name" value="MFS general substrate transporter"/>
    <property type="match status" value="1"/>
</dbReference>